<dbReference type="InterPro" id="IPR009057">
    <property type="entry name" value="Homeodomain-like_sf"/>
</dbReference>
<protein>
    <recommendedName>
        <fullName evidence="2">histidine kinase</fullName>
        <ecNumber evidence="2">2.7.13.3</ecNumber>
    </recommendedName>
</protein>
<dbReference type="InterPro" id="IPR011123">
    <property type="entry name" value="Y_Y_Y"/>
</dbReference>
<dbReference type="InterPro" id="IPR036890">
    <property type="entry name" value="HATPase_C_sf"/>
</dbReference>
<evidence type="ECO:0000256" key="6">
    <source>
        <dbReference type="ARBA" id="ARBA00023163"/>
    </source>
</evidence>
<dbReference type="Proteomes" id="UP000267469">
    <property type="component" value="Unassembled WGS sequence"/>
</dbReference>
<dbReference type="RefSeq" id="WP_123215758.1">
    <property type="nucleotide sequence ID" value="NZ_RJTM01000068.1"/>
</dbReference>
<proteinExistence type="predicted"/>
<dbReference type="PROSITE" id="PS01124">
    <property type="entry name" value="HTH_ARAC_FAMILY_2"/>
    <property type="match status" value="1"/>
</dbReference>
<evidence type="ECO:0000256" key="4">
    <source>
        <dbReference type="ARBA" id="ARBA00023015"/>
    </source>
</evidence>
<dbReference type="InterPro" id="IPR011110">
    <property type="entry name" value="Reg_prop"/>
</dbReference>
<dbReference type="SUPFAM" id="SSF63829">
    <property type="entry name" value="Calcium-dependent phosphotriesterase"/>
    <property type="match status" value="3"/>
</dbReference>
<evidence type="ECO:0000313" key="11">
    <source>
        <dbReference type="EMBL" id="RNL87841.1"/>
    </source>
</evidence>
<feature type="domain" description="Response regulatory" evidence="10">
    <location>
        <begin position="1110"/>
        <end position="1225"/>
    </location>
</feature>
<feature type="domain" description="Histidine kinase" evidence="9">
    <location>
        <begin position="851"/>
        <end position="1065"/>
    </location>
</feature>
<feature type="domain" description="HTH araC/xylS-type" evidence="8">
    <location>
        <begin position="1263"/>
        <end position="1362"/>
    </location>
</feature>
<dbReference type="Gene3D" id="1.10.10.60">
    <property type="entry name" value="Homeodomain-like"/>
    <property type="match status" value="1"/>
</dbReference>
<dbReference type="PRINTS" id="PR00344">
    <property type="entry name" value="BCTRLSENSOR"/>
</dbReference>
<dbReference type="Pfam" id="PF12833">
    <property type="entry name" value="HTH_18"/>
    <property type="match status" value="1"/>
</dbReference>
<dbReference type="InterPro" id="IPR011006">
    <property type="entry name" value="CheY-like_superfamily"/>
</dbReference>
<dbReference type="InterPro" id="IPR004358">
    <property type="entry name" value="Sig_transdc_His_kin-like_C"/>
</dbReference>
<evidence type="ECO:0000259" key="10">
    <source>
        <dbReference type="PROSITE" id="PS50110"/>
    </source>
</evidence>
<dbReference type="PROSITE" id="PS50110">
    <property type="entry name" value="RESPONSE_REGULATORY"/>
    <property type="match status" value="1"/>
</dbReference>
<dbReference type="SUPFAM" id="SSF52172">
    <property type="entry name" value="CheY-like"/>
    <property type="match status" value="1"/>
</dbReference>
<dbReference type="SMART" id="SM00387">
    <property type="entry name" value="HATPase_c"/>
    <property type="match status" value="1"/>
</dbReference>
<dbReference type="Gene3D" id="1.10.287.130">
    <property type="match status" value="1"/>
</dbReference>
<keyword evidence="3 7" id="KW-0597">Phosphoprotein</keyword>
<dbReference type="InterPro" id="IPR005467">
    <property type="entry name" value="His_kinase_dom"/>
</dbReference>
<dbReference type="PROSITE" id="PS00041">
    <property type="entry name" value="HTH_ARAC_FAMILY_1"/>
    <property type="match status" value="1"/>
</dbReference>
<dbReference type="InterPro" id="IPR015943">
    <property type="entry name" value="WD40/YVTN_repeat-like_dom_sf"/>
</dbReference>
<dbReference type="EMBL" id="RJTM01000068">
    <property type="protein sequence ID" value="RNL87841.1"/>
    <property type="molecule type" value="Genomic_DNA"/>
</dbReference>
<dbReference type="Gene3D" id="2.60.40.10">
    <property type="entry name" value="Immunoglobulins"/>
    <property type="match status" value="1"/>
</dbReference>
<evidence type="ECO:0000259" key="8">
    <source>
        <dbReference type="PROSITE" id="PS01124"/>
    </source>
</evidence>
<dbReference type="Pfam" id="PF07495">
    <property type="entry name" value="Y_Y_Y"/>
    <property type="match status" value="1"/>
</dbReference>
<dbReference type="Pfam" id="PF02518">
    <property type="entry name" value="HATPase_c"/>
    <property type="match status" value="1"/>
</dbReference>
<reference evidence="11 12" key="1">
    <citation type="submission" date="2018-10" db="EMBL/GenBank/DDBJ databases">
        <title>Sinomicrobium pectinilyticum sp. nov., a pectinase-producing bacterium isolated from alkaline and saline soil, and emended description of the genus Sinomicrobium.</title>
        <authorList>
            <person name="Cheng B."/>
            <person name="Li C."/>
            <person name="Lai Q."/>
            <person name="Du M."/>
            <person name="Shao Z."/>
            <person name="Xu P."/>
            <person name="Yang C."/>
        </authorList>
    </citation>
    <scope>NUCLEOTIDE SEQUENCE [LARGE SCALE GENOMIC DNA]</scope>
    <source>
        <strain evidence="11 12">5DNS001</strain>
    </source>
</reference>
<dbReference type="GO" id="GO:0043565">
    <property type="term" value="F:sequence-specific DNA binding"/>
    <property type="evidence" value="ECO:0007669"/>
    <property type="project" value="InterPro"/>
</dbReference>
<dbReference type="GO" id="GO:0000155">
    <property type="term" value="F:phosphorelay sensor kinase activity"/>
    <property type="evidence" value="ECO:0007669"/>
    <property type="project" value="InterPro"/>
</dbReference>
<evidence type="ECO:0000259" key="9">
    <source>
        <dbReference type="PROSITE" id="PS50109"/>
    </source>
</evidence>
<dbReference type="InterPro" id="IPR003594">
    <property type="entry name" value="HATPase_dom"/>
</dbReference>
<dbReference type="InterPro" id="IPR013783">
    <property type="entry name" value="Ig-like_fold"/>
</dbReference>
<dbReference type="Gene3D" id="3.30.565.10">
    <property type="entry name" value="Histidine kinase-like ATPase, C-terminal domain"/>
    <property type="match status" value="1"/>
</dbReference>
<dbReference type="GO" id="GO:0003700">
    <property type="term" value="F:DNA-binding transcription factor activity"/>
    <property type="evidence" value="ECO:0007669"/>
    <property type="project" value="InterPro"/>
</dbReference>
<dbReference type="SMART" id="SM00388">
    <property type="entry name" value="HisKA"/>
    <property type="match status" value="1"/>
</dbReference>
<dbReference type="InterPro" id="IPR018060">
    <property type="entry name" value="HTH_AraC"/>
</dbReference>
<dbReference type="SUPFAM" id="SSF46689">
    <property type="entry name" value="Homeodomain-like"/>
    <property type="match status" value="1"/>
</dbReference>
<dbReference type="CDD" id="cd17574">
    <property type="entry name" value="REC_OmpR"/>
    <property type="match status" value="1"/>
</dbReference>
<gene>
    <name evidence="11" type="ORF">ED312_09435</name>
</gene>
<name>A0A3N0EJ32_SINP1</name>
<evidence type="ECO:0000313" key="12">
    <source>
        <dbReference type="Proteomes" id="UP000267469"/>
    </source>
</evidence>
<dbReference type="SMART" id="SM00448">
    <property type="entry name" value="REC"/>
    <property type="match status" value="1"/>
</dbReference>
<feature type="modified residue" description="4-aspartylphosphate" evidence="7">
    <location>
        <position position="1158"/>
    </location>
</feature>
<dbReference type="InterPro" id="IPR018062">
    <property type="entry name" value="HTH_AraC-typ_CS"/>
</dbReference>
<evidence type="ECO:0000256" key="7">
    <source>
        <dbReference type="PROSITE-ProRule" id="PRU00169"/>
    </source>
</evidence>
<dbReference type="Pfam" id="PF00072">
    <property type="entry name" value="Response_reg"/>
    <property type="match status" value="1"/>
</dbReference>
<evidence type="ECO:0000256" key="3">
    <source>
        <dbReference type="ARBA" id="ARBA00022553"/>
    </source>
</evidence>
<dbReference type="Gene3D" id="2.130.10.10">
    <property type="entry name" value="YVTN repeat-like/Quinoprotein amine dehydrogenase"/>
    <property type="match status" value="2"/>
</dbReference>
<dbReference type="PANTHER" id="PTHR43547">
    <property type="entry name" value="TWO-COMPONENT HISTIDINE KINASE"/>
    <property type="match status" value="1"/>
</dbReference>
<evidence type="ECO:0000256" key="2">
    <source>
        <dbReference type="ARBA" id="ARBA00012438"/>
    </source>
</evidence>
<dbReference type="InterPro" id="IPR003661">
    <property type="entry name" value="HisK_dim/P_dom"/>
</dbReference>
<comment type="catalytic activity">
    <reaction evidence="1">
        <text>ATP + protein L-histidine = ADP + protein N-phospho-L-histidine.</text>
        <dbReference type="EC" id="2.7.13.3"/>
    </reaction>
</comment>
<dbReference type="EC" id="2.7.13.3" evidence="2"/>
<comment type="caution">
    <text evidence="11">The sequence shown here is derived from an EMBL/GenBank/DDBJ whole genome shotgun (WGS) entry which is preliminary data.</text>
</comment>
<dbReference type="PANTHER" id="PTHR43547:SF2">
    <property type="entry name" value="HYBRID SIGNAL TRANSDUCTION HISTIDINE KINASE C"/>
    <property type="match status" value="1"/>
</dbReference>
<dbReference type="Pfam" id="PF07494">
    <property type="entry name" value="Reg_prop"/>
    <property type="match status" value="3"/>
</dbReference>
<keyword evidence="12" id="KW-1185">Reference proteome</keyword>
<dbReference type="SUPFAM" id="SSF55874">
    <property type="entry name" value="ATPase domain of HSP90 chaperone/DNA topoisomerase II/histidine kinase"/>
    <property type="match status" value="1"/>
</dbReference>
<dbReference type="SMART" id="SM00342">
    <property type="entry name" value="HTH_ARAC"/>
    <property type="match status" value="1"/>
</dbReference>
<keyword evidence="4" id="KW-0805">Transcription regulation</keyword>
<evidence type="ECO:0000256" key="1">
    <source>
        <dbReference type="ARBA" id="ARBA00000085"/>
    </source>
</evidence>
<dbReference type="SUPFAM" id="SSF47384">
    <property type="entry name" value="Homodimeric domain of signal transducing histidine kinase"/>
    <property type="match status" value="1"/>
</dbReference>
<dbReference type="PROSITE" id="PS50109">
    <property type="entry name" value="HIS_KIN"/>
    <property type="match status" value="1"/>
</dbReference>
<keyword evidence="5" id="KW-0238">DNA-binding</keyword>
<dbReference type="InterPro" id="IPR036097">
    <property type="entry name" value="HisK_dim/P_sf"/>
</dbReference>
<evidence type="ECO:0000256" key="5">
    <source>
        <dbReference type="ARBA" id="ARBA00023125"/>
    </source>
</evidence>
<dbReference type="InterPro" id="IPR001789">
    <property type="entry name" value="Sig_transdc_resp-reg_receiver"/>
</dbReference>
<accession>A0A3N0EJ32</accession>
<dbReference type="CDD" id="cd00082">
    <property type="entry name" value="HisKA"/>
    <property type="match status" value="1"/>
</dbReference>
<dbReference type="Pfam" id="PF00512">
    <property type="entry name" value="HisKA"/>
    <property type="match status" value="1"/>
</dbReference>
<dbReference type="Gene3D" id="3.40.50.2300">
    <property type="match status" value="1"/>
</dbReference>
<organism evidence="11 12">
    <name type="scientific">Sinomicrobium pectinilyticum</name>
    <dbReference type="NCBI Taxonomy" id="1084421"/>
    <lineage>
        <taxon>Bacteria</taxon>
        <taxon>Pseudomonadati</taxon>
        <taxon>Bacteroidota</taxon>
        <taxon>Flavobacteriia</taxon>
        <taxon>Flavobacteriales</taxon>
        <taxon>Flavobacteriaceae</taxon>
        <taxon>Sinomicrobium</taxon>
    </lineage>
</organism>
<sequence>MRICKLQITIIFILFWNVLFAQRVRIENEISKDLHFHLINVKSGLSNNVINDIVQDSLGFLWIGTDDGLNRFDGTGFKTFKKDVKNKNAGIANNYVQSLVLKNGNEILIGTDAGLNIYNIRYDRLELIDDKKGLLNNSISSLAVTGNKQIFAGTYRGGVQMLDSAYHFIEKGSSVNRKLSSNEISSMAIQGDSVLWVGTFDNGLNKINYKKGSVTGIISGKSSFLPSSAINSLYTDSRNNLWIGTRKGIGIITAKGDSLRLAKATFSDKGLSDDDVLCFEEDHNARMWIGTRNGGLNIIDIPALLRAEGSLKNWWFLPSNDGSSVYNRTVSSILMDAERKMWIGTPTGLNYVDPEGELINVIQHNETRAATISHNRIGALEKTASGRIWIGTDGGGLDLFDPKSGKYSHFRHDENDDTSLSNNYVLSILQDSQDRVWAGTYRGGINRMIPGEKRFTHYLQGKPEDGSDVRVIYEGRDKAIWAGTNRGGLYRYDDTGDTFRFVNILGKIDIRDIGEDMAGNLWLATFGSGIIKYAPETNTFESFYSNDTQNMPSNIFFCILPVNERKILAGTRYGGLVILDPESRSVTNITEKDGLSNNSVTGIVAENENYVWLSTFNGLNRYDLRTHEILNISGLDNIREGGFNIGAITKSPEGIIYVGGNNGINYFDPSGFSRPHPDFPLVFQELRVLNKKINVNDKKQKVLEQSLAFEDKITLRHDQNTFSVDFVALKYPVAKNITYSYKLENYNDFWIDTQGTANFTDVAPGSYELQIKINSPGNDTAVKSLFITIIPPFWKTVPAYLLYTVFIGLIAWISIKYYTERLNLRNSLVFEKRQRQLEHDLNEERLRFFTGFSHELKTPLTLISAPVDHLLEKVKQKELVENLFLIKRNTKILYNSINRLLEFRKTEEGLSQLTIGQYNIGKRVNKWVENYRPLAKDKKINLRVSITGQQNRLKCDIEKIEVIFNNLLSNAIKYCKWKGTVNVDLFYEGNFLKIKVKNTGPGIDEQEIDQIFNWYYKSGNSIKKSGTGIGLALSKRFAELHHGHIAVESKKDEITEFTLCLPANVEYEDHLFHTTDIEYSVPEPSVTEAEILRIDKDGEKIITTSKNRDVILLIDDNPEILKLLDTILKSEFDLIHASDGKEGMAKAIQYIPNLIIADVMMPFKDGIDLCSTLKNKTATSHIPIILLTAKSNDESMNTGFEKGADAYITKPFNPKILNTRIKNLLENRVKLQHYFLNNARQTENEIAIEGHSTILKKEKKFLQEVEALILSQSGNDKVNTALLIKEIGMSRTSLYRKIKALTGQNINEFVRDVKLKKAADLIRNEHYSVSEASYEVGFNSIKYFRKIFKEKYGTTPLKFRSGHTES</sequence>
<dbReference type="OrthoDB" id="1522078at2"/>
<keyword evidence="6" id="KW-0804">Transcription</keyword>
<dbReference type="CDD" id="cd00075">
    <property type="entry name" value="HATPase"/>
    <property type="match status" value="1"/>
</dbReference>